<accession>A0A437QK81</accession>
<dbReference type="EMBL" id="SADE01000003">
    <property type="protein sequence ID" value="RVU34927.1"/>
    <property type="molecule type" value="Genomic_DNA"/>
</dbReference>
<dbReference type="Gene3D" id="1.10.10.350">
    <property type="match status" value="1"/>
</dbReference>
<keyword evidence="7 8" id="KW-0030">Aminoacyl-tRNA synthetase</keyword>
<feature type="domain" description="Glutamyl/glutaminyl-tRNA synthetase class Ib catalytic" evidence="9">
    <location>
        <begin position="6"/>
        <end position="277"/>
    </location>
</feature>
<dbReference type="InterPro" id="IPR000924">
    <property type="entry name" value="Glu/Gln-tRNA-synth"/>
</dbReference>
<dbReference type="SUPFAM" id="SSF52374">
    <property type="entry name" value="Nucleotidylyl transferase"/>
    <property type="match status" value="1"/>
</dbReference>
<dbReference type="RefSeq" id="WP_127767214.1">
    <property type="nucleotide sequence ID" value="NZ_SADE01000003.1"/>
</dbReference>
<comment type="function">
    <text evidence="8">Catalyzes the attachment of glutamate to tRNA(Glu) in a two-step reaction: glutamate is first activated by ATP to form Glu-AMP and then transferred to the acceptor end of tRNA(Glu).</text>
</comment>
<evidence type="ECO:0000259" key="9">
    <source>
        <dbReference type="Pfam" id="PF00749"/>
    </source>
</evidence>
<protein>
    <recommendedName>
        <fullName evidence="8">Glutamate--tRNA ligase</fullName>
        <ecNumber evidence="8">6.1.1.17</ecNumber>
    </recommendedName>
    <alternativeName>
        <fullName evidence="8">Glutamyl-tRNA synthetase</fullName>
        <shortName evidence="8">GluRS</shortName>
    </alternativeName>
</protein>
<dbReference type="OrthoDB" id="9807503at2"/>
<gene>
    <name evidence="8" type="primary">gltX</name>
    <name evidence="11" type="ORF">EOI86_19025</name>
</gene>
<dbReference type="PANTHER" id="PTHR43311">
    <property type="entry name" value="GLUTAMATE--TRNA LIGASE"/>
    <property type="match status" value="1"/>
</dbReference>
<evidence type="ECO:0000256" key="3">
    <source>
        <dbReference type="ARBA" id="ARBA00022598"/>
    </source>
</evidence>
<dbReference type="GO" id="GO:0006424">
    <property type="term" value="P:glutamyl-tRNA aminoacylation"/>
    <property type="evidence" value="ECO:0007669"/>
    <property type="project" value="UniProtKB-UniRule"/>
</dbReference>
<comment type="caution">
    <text evidence="11">The sequence shown here is derived from an EMBL/GenBank/DDBJ whole genome shotgun (WGS) entry which is preliminary data.</text>
</comment>
<dbReference type="AlphaFoldDB" id="A0A437QK81"/>
<dbReference type="SUPFAM" id="SSF48163">
    <property type="entry name" value="An anticodon-binding domain of class I aminoacyl-tRNA synthetases"/>
    <property type="match status" value="1"/>
</dbReference>
<evidence type="ECO:0000256" key="8">
    <source>
        <dbReference type="HAMAP-Rule" id="MF_00022"/>
    </source>
</evidence>
<keyword evidence="6 8" id="KW-0648">Protein biosynthesis</keyword>
<dbReference type="InterPro" id="IPR045462">
    <property type="entry name" value="aa-tRNA-synth_I_cd-bd"/>
</dbReference>
<dbReference type="PROSITE" id="PS00178">
    <property type="entry name" value="AA_TRNA_LIGASE_I"/>
    <property type="match status" value="1"/>
</dbReference>
<evidence type="ECO:0000259" key="10">
    <source>
        <dbReference type="Pfam" id="PF19269"/>
    </source>
</evidence>
<evidence type="ECO:0000313" key="11">
    <source>
        <dbReference type="EMBL" id="RVU34927.1"/>
    </source>
</evidence>
<feature type="binding site" evidence="8">
    <location>
        <position position="246"/>
    </location>
    <ligand>
        <name>ATP</name>
        <dbReference type="ChEBI" id="CHEBI:30616"/>
    </ligand>
</feature>
<keyword evidence="3 8" id="KW-0436">Ligase</keyword>
<dbReference type="PANTHER" id="PTHR43311:SF2">
    <property type="entry name" value="GLUTAMATE--TRNA LIGASE, MITOCHONDRIAL-RELATED"/>
    <property type="match status" value="1"/>
</dbReference>
<feature type="short sequence motif" description="'KMSKS' region" evidence="8">
    <location>
        <begin position="243"/>
        <end position="247"/>
    </location>
</feature>
<dbReference type="InterPro" id="IPR014729">
    <property type="entry name" value="Rossmann-like_a/b/a_fold"/>
</dbReference>
<dbReference type="PRINTS" id="PR00987">
    <property type="entry name" value="TRNASYNTHGLU"/>
</dbReference>
<dbReference type="InterPro" id="IPR049940">
    <property type="entry name" value="GluQ/Sye"/>
</dbReference>
<comment type="similarity">
    <text evidence="1 8">Belongs to the class-I aminoacyl-tRNA synthetase family. Glutamate--tRNA ligase type 1 subfamily.</text>
</comment>
<evidence type="ECO:0000256" key="6">
    <source>
        <dbReference type="ARBA" id="ARBA00022917"/>
    </source>
</evidence>
<dbReference type="Proteomes" id="UP000287447">
    <property type="component" value="Unassembled WGS sequence"/>
</dbReference>
<dbReference type="InterPro" id="IPR001412">
    <property type="entry name" value="aa-tRNA-synth_I_CS"/>
</dbReference>
<dbReference type="InterPro" id="IPR004527">
    <property type="entry name" value="Glu-tRNA-ligase_bac/mito"/>
</dbReference>
<comment type="subcellular location">
    <subcellularLocation>
        <location evidence="8">Cytoplasm</location>
    </subcellularLocation>
</comment>
<evidence type="ECO:0000256" key="7">
    <source>
        <dbReference type="ARBA" id="ARBA00023146"/>
    </source>
</evidence>
<dbReference type="HAMAP" id="MF_00022">
    <property type="entry name" value="Glu_tRNA_synth_type1"/>
    <property type="match status" value="1"/>
</dbReference>
<dbReference type="GO" id="GO:0005737">
    <property type="term" value="C:cytoplasm"/>
    <property type="evidence" value="ECO:0007669"/>
    <property type="project" value="UniProtKB-SubCell"/>
</dbReference>
<organism evidence="11 12">
    <name type="scientific">Hwanghaeella grinnelliae</name>
    <dbReference type="NCBI Taxonomy" id="2500179"/>
    <lineage>
        <taxon>Bacteria</taxon>
        <taxon>Pseudomonadati</taxon>
        <taxon>Pseudomonadota</taxon>
        <taxon>Alphaproteobacteria</taxon>
        <taxon>Rhodospirillales</taxon>
        <taxon>Rhodospirillaceae</taxon>
        <taxon>Hwanghaeella</taxon>
    </lineage>
</organism>
<dbReference type="Pfam" id="PF19269">
    <property type="entry name" value="Anticodon_2"/>
    <property type="match status" value="1"/>
</dbReference>
<evidence type="ECO:0000256" key="4">
    <source>
        <dbReference type="ARBA" id="ARBA00022741"/>
    </source>
</evidence>
<keyword evidence="4 8" id="KW-0547">Nucleotide-binding</keyword>
<dbReference type="NCBIfam" id="TIGR00464">
    <property type="entry name" value="gltX_bact"/>
    <property type="match status" value="1"/>
</dbReference>
<comment type="catalytic activity">
    <reaction evidence="8">
        <text>tRNA(Glu) + L-glutamate + ATP = L-glutamyl-tRNA(Glu) + AMP + diphosphate</text>
        <dbReference type="Rhea" id="RHEA:23540"/>
        <dbReference type="Rhea" id="RHEA-COMP:9663"/>
        <dbReference type="Rhea" id="RHEA-COMP:9680"/>
        <dbReference type="ChEBI" id="CHEBI:29985"/>
        <dbReference type="ChEBI" id="CHEBI:30616"/>
        <dbReference type="ChEBI" id="CHEBI:33019"/>
        <dbReference type="ChEBI" id="CHEBI:78442"/>
        <dbReference type="ChEBI" id="CHEBI:78520"/>
        <dbReference type="ChEBI" id="CHEBI:456215"/>
        <dbReference type="EC" id="6.1.1.17"/>
    </reaction>
</comment>
<feature type="short sequence motif" description="'HIGH' region" evidence="8">
    <location>
        <begin position="12"/>
        <end position="22"/>
    </location>
</feature>
<comment type="subunit">
    <text evidence="8">Monomer.</text>
</comment>
<feature type="domain" description="Aminoacyl-tRNA synthetase class I anticodon-binding" evidence="10">
    <location>
        <begin position="370"/>
        <end position="447"/>
    </location>
</feature>
<keyword evidence="2 8" id="KW-0963">Cytoplasm</keyword>
<dbReference type="GO" id="GO:0004818">
    <property type="term" value="F:glutamate-tRNA ligase activity"/>
    <property type="evidence" value="ECO:0007669"/>
    <property type="project" value="UniProtKB-UniRule"/>
</dbReference>
<dbReference type="InterPro" id="IPR020751">
    <property type="entry name" value="aa-tRNA-synth_I_codon-bd_sub2"/>
</dbReference>
<name>A0A437QK81_9PROT</name>
<reference evidence="12" key="1">
    <citation type="submission" date="2019-01" db="EMBL/GenBank/DDBJ databases">
        <title>Gri0909 isolated from a small marine red alga.</title>
        <authorList>
            <person name="Kim J."/>
            <person name="Jeong S.E."/>
            <person name="Jeon C.O."/>
        </authorList>
    </citation>
    <scope>NUCLEOTIDE SEQUENCE [LARGE SCALE GENOMIC DNA]</scope>
    <source>
        <strain evidence="12">Gri0909</strain>
    </source>
</reference>
<evidence type="ECO:0000256" key="5">
    <source>
        <dbReference type="ARBA" id="ARBA00022840"/>
    </source>
</evidence>
<keyword evidence="12" id="KW-1185">Reference proteome</keyword>
<keyword evidence="5 8" id="KW-0067">ATP-binding</keyword>
<dbReference type="Pfam" id="PF00749">
    <property type="entry name" value="tRNA-synt_1c"/>
    <property type="match status" value="1"/>
</dbReference>
<evidence type="ECO:0000313" key="12">
    <source>
        <dbReference type="Proteomes" id="UP000287447"/>
    </source>
</evidence>
<dbReference type="GO" id="GO:0005524">
    <property type="term" value="F:ATP binding"/>
    <property type="evidence" value="ECO:0007669"/>
    <property type="project" value="UniProtKB-UniRule"/>
</dbReference>
<sequence length="448" mass="49931">MTGKTVRVRFAPSPTGSLHVGNARTALINWLYARHHGGEMLLRMDDTDAERSTKEFELGIIEDLKWFGLDWDDFARQSTRQERYDAATERLKASGRLYPCYETQEELDLKRKILLGQGKPPVYDRAALDLSADEQAAFVQQGRTPHWRFRLLDEPVEWDDLGRGHVHFEPGHLSDPVLVREDGRPLYTLSSVVDDGEMFITHVMRGEDHVVNTAVQVQLFQALGYDVPAFAHMPLMVGADGKALSKRIGSLGLAEIRAEGTEAVALAAYLAHLGTAIAPDGSEGMADLARNFDISGFGRAGPRYDPAELDTLNAKVIHHMSFDTVKGRLAEAGLTEADEAFWTVIHGNIARISDATYWWEVCNGKIDPAIEDEDRDFLAQAAEALPDTPYDETTWKTWTGALKDSTGRKGKQLFLPLRRALTGRDNGPELRDLLPLIGKERAETRLRG</sequence>
<dbReference type="EC" id="6.1.1.17" evidence="8"/>
<evidence type="ECO:0000256" key="1">
    <source>
        <dbReference type="ARBA" id="ARBA00007894"/>
    </source>
</evidence>
<evidence type="ECO:0000256" key="2">
    <source>
        <dbReference type="ARBA" id="ARBA00022490"/>
    </source>
</evidence>
<proteinExistence type="inferred from homology"/>
<dbReference type="GO" id="GO:0000049">
    <property type="term" value="F:tRNA binding"/>
    <property type="evidence" value="ECO:0007669"/>
    <property type="project" value="InterPro"/>
</dbReference>
<comment type="caution">
    <text evidence="8">Lacks conserved residue(s) required for the propagation of feature annotation.</text>
</comment>
<dbReference type="Gene3D" id="3.40.50.620">
    <property type="entry name" value="HUPs"/>
    <property type="match status" value="1"/>
</dbReference>
<dbReference type="InterPro" id="IPR008925">
    <property type="entry name" value="aa_tRNA-synth_I_cd-bd_sf"/>
</dbReference>
<dbReference type="InterPro" id="IPR020058">
    <property type="entry name" value="Glu/Gln-tRNA-synth_Ib_cat-dom"/>
</dbReference>